<evidence type="ECO:0000256" key="1">
    <source>
        <dbReference type="SAM" id="Phobius"/>
    </source>
</evidence>
<proteinExistence type="predicted"/>
<protein>
    <submittedName>
        <fullName evidence="2">Uncharacterized protein</fullName>
    </submittedName>
</protein>
<evidence type="ECO:0000313" key="3">
    <source>
        <dbReference type="Proteomes" id="UP000177006"/>
    </source>
</evidence>
<dbReference type="STRING" id="1797457.A2160_02355"/>
<feature type="transmembrane region" description="Helical" evidence="1">
    <location>
        <begin position="12"/>
        <end position="32"/>
    </location>
</feature>
<evidence type="ECO:0000313" key="2">
    <source>
        <dbReference type="EMBL" id="OGD63311.1"/>
    </source>
</evidence>
<accession>A0A1F5E7I9</accession>
<comment type="caution">
    <text evidence="2">The sequence shown here is derived from an EMBL/GenBank/DDBJ whole genome shotgun (WGS) entry which is preliminary data.</text>
</comment>
<gene>
    <name evidence="2" type="ORF">A2160_02355</name>
</gene>
<keyword evidence="1" id="KW-0812">Transmembrane</keyword>
<sequence length="165" mass="19772">MFFGLTIINKIWIYGGWFYLSLLAAFFISLFLKKKQLFLFRTALIISLLIGSYFFVYNLQFFPSYWRDFRLPMDQKLDKATFGQDKFAQQLAGLIPESENGCIFWAWDIPTQYLMEKLYPRGIKIVYEGDTYEKCNYVISQFQKRELAKSFLPIKLGENYLYWQQ</sequence>
<dbReference type="Proteomes" id="UP000177006">
    <property type="component" value="Unassembled WGS sequence"/>
</dbReference>
<keyword evidence="1" id="KW-1133">Transmembrane helix</keyword>
<organism evidence="2 3">
    <name type="scientific">Candidatus Beckwithbacteria bacterium RBG_13_42_9</name>
    <dbReference type="NCBI Taxonomy" id="1797457"/>
    <lineage>
        <taxon>Bacteria</taxon>
        <taxon>Candidatus Beckwithiibacteriota</taxon>
    </lineage>
</organism>
<dbReference type="AlphaFoldDB" id="A0A1F5E7I9"/>
<name>A0A1F5E7I9_9BACT</name>
<dbReference type="EMBL" id="MEZK01000010">
    <property type="protein sequence ID" value="OGD63311.1"/>
    <property type="molecule type" value="Genomic_DNA"/>
</dbReference>
<feature type="transmembrane region" description="Helical" evidence="1">
    <location>
        <begin position="38"/>
        <end position="57"/>
    </location>
</feature>
<keyword evidence="1" id="KW-0472">Membrane</keyword>
<reference evidence="2 3" key="1">
    <citation type="journal article" date="2016" name="Nat. Commun.">
        <title>Thousands of microbial genomes shed light on interconnected biogeochemical processes in an aquifer system.</title>
        <authorList>
            <person name="Anantharaman K."/>
            <person name="Brown C.T."/>
            <person name="Hug L.A."/>
            <person name="Sharon I."/>
            <person name="Castelle C.J."/>
            <person name="Probst A.J."/>
            <person name="Thomas B.C."/>
            <person name="Singh A."/>
            <person name="Wilkins M.J."/>
            <person name="Karaoz U."/>
            <person name="Brodie E.L."/>
            <person name="Williams K.H."/>
            <person name="Hubbard S.S."/>
            <person name="Banfield J.F."/>
        </authorList>
    </citation>
    <scope>NUCLEOTIDE SEQUENCE [LARGE SCALE GENOMIC DNA]</scope>
</reference>